<name>A0ABR1U815_9PEZI</name>
<protein>
    <submittedName>
        <fullName evidence="1">Uncharacterized protein</fullName>
    </submittedName>
</protein>
<sequence length="202" mass="21312">MVQCGFNTLVPAFAFNLRIFALYPLGELPTGGLWSNGNGVGTLTSVPGSGLGFHLNATTVHMTDFNALPSSSSSEKGGGGNDQGPYVLAAQGLLRTDDGQHLGLYGRGLLANTPHVRDILANRTGVAPTRWGELDTYTTWTFQAAGKYAALTESTFVANIRVYPSDRSDTVSYIDYRMSKVLPGPPCPVAGGDEEVAVVGDL</sequence>
<reference evidence="1 2" key="1">
    <citation type="submission" date="2023-01" db="EMBL/GenBank/DDBJ databases">
        <title>Analysis of 21 Apiospora genomes using comparative genomics revels a genus with tremendous synthesis potential of carbohydrate active enzymes and secondary metabolites.</title>
        <authorList>
            <person name="Sorensen T."/>
        </authorList>
    </citation>
    <scope>NUCLEOTIDE SEQUENCE [LARGE SCALE GENOMIC DNA]</scope>
    <source>
        <strain evidence="1 2">CBS 83171</strain>
    </source>
</reference>
<dbReference type="Pfam" id="PF11578">
    <property type="entry name" value="DUF3237"/>
    <property type="match status" value="1"/>
</dbReference>
<accession>A0ABR1U815</accession>
<dbReference type="Proteomes" id="UP001446871">
    <property type="component" value="Unassembled WGS sequence"/>
</dbReference>
<keyword evidence="2" id="KW-1185">Reference proteome</keyword>
<evidence type="ECO:0000313" key="2">
    <source>
        <dbReference type="Proteomes" id="UP001446871"/>
    </source>
</evidence>
<proteinExistence type="predicted"/>
<dbReference type="EMBL" id="JAQQWM010000008">
    <property type="protein sequence ID" value="KAK8054291.1"/>
    <property type="molecule type" value="Genomic_DNA"/>
</dbReference>
<gene>
    <name evidence="1" type="ORF">PG996_013592</name>
</gene>
<evidence type="ECO:0000313" key="1">
    <source>
        <dbReference type="EMBL" id="KAK8054291.1"/>
    </source>
</evidence>
<dbReference type="Gene3D" id="2.40.160.20">
    <property type="match status" value="1"/>
</dbReference>
<comment type="caution">
    <text evidence="1">The sequence shown here is derived from an EMBL/GenBank/DDBJ whole genome shotgun (WGS) entry which is preliminary data.</text>
</comment>
<organism evidence="1 2">
    <name type="scientific">Apiospora saccharicola</name>
    <dbReference type="NCBI Taxonomy" id="335842"/>
    <lineage>
        <taxon>Eukaryota</taxon>
        <taxon>Fungi</taxon>
        <taxon>Dikarya</taxon>
        <taxon>Ascomycota</taxon>
        <taxon>Pezizomycotina</taxon>
        <taxon>Sordariomycetes</taxon>
        <taxon>Xylariomycetidae</taxon>
        <taxon>Amphisphaeriales</taxon>
        <taxon>Apiosporaceae</taxon>
        <taxon>Apiospora</taxon>
    </lineage>
</organism>